<dbReference type="GO" id="GO:0006351">
    <property type="term" value="P:DNA-templated transcription"/>
    <property type="evidence" value="ECO:0007669"/>
    <property type="project" value="TreeGrafter"/>
</dbReference>
<evidence type="ECO:0000313" key="6">
    <source>
        <dbReference type="EMBL" id="MEA5123032.1"/>
    </source>
</evidence>
<dbReference type="STRING" id="1843580.A7D17_06385"/>
<evidence type="ECO:0000313" key="7">
    <source>
        <dbReference type="EMBL" id="OAG66075.1"/>
    </source>
</evidence>
<gene>
    <name evidence="7" type="ORF">A7D17_06385</name>
    <name evidence="6" type="ORF">VB146_03920</name>
</gene>
<dbReference type="CDD" id="cd08472">
    <property type="entry name" value="PBP2_CrgA_like_3"/>
    <property type="match status" value="1"/>
</dbReference>
<dbReference type="PANTHER" id="PTHR30537:SF72">
    <property type="entry name" value="LYSR FAMILY TRANSCRIPTIONAL REGULATOR"/>
    <property type="match status" value="1"/>
</dbReference>
<evidence type="ECO:0000256" key="1">
    <source>
        <dbReference type="ARBA" id="ARBA00009437"/>
    </source>
</evidence>
<dbReference type="PANTHER" id="PTHR30537">
    <property type="entry name" value="HTH-TYPE TRANSCRIPTIONAL REGULATOR"/>
    <property type="match status" value="1"/>
</dbReference>
<dbReference type="InterPro" id="IPR000847">
    <property type="entry name" value="LysR_HTH_N"/>
</dbReference>
<name>A0A1A9M6W8_9XANT</name>
<dbReference type="FunFam" id="3.40.190.290:FF:000001">
    <property type="entry name" value="Transcriptional regulator, LysR family"/>
    <property type="match status" value="1"/>
</dbReference>
<dbReference type="Gene3D" id="3.40.190.290">
    <property type="match status" value="1"/>
</dbReference>
<dbReference type="SUPFAM" id="SSF46785">
    <property type="entry name" value="Winged helix' DNA-binding domain"/>
    <property type="match status" value="1"/>
</dbReference>
<dbReference type="EMBL" id="JAYFSO010000003">
    <property type="protein sequence ID" value="MEA5123032.1"/>
    <property type="molecule type" value="Genomic_DNA"/>
</dbReference>
<sequence length="325" mass="35926">MRLLWHINRLTLIAPFKIIDQSMDTMESLRAFLRVAELGSFTQAAETLGLPKASVSTAVQRLEASLGTQLLHRTTRRVQLTGDGSAFYQRSRDLLDDMDELQGMFQRERGQLRGRLRVDMSAGIARNFVIPALPAFLAQHPQLEVEISGTDRRVDVVREGFDCVLRVGTLEDTSLVARPLGAFRIVSCASAGYLALRGTPQCLDDLARHNLVHYVPTLGQRSPGFEYHDGQAYRLLPMRGPVTVNNGDGYLAAALAGLGIIQAPASPLRPHLDSGALVEILPELAAEPMPVTLLYAQRRHLPQRVRAFMDWVAEVMAPHLQPLVP</sequence>
<comment type="caution">
    <text evidence="7">The sequence shown here is derived from an EMBL/GenBank/DDBJ whole genome shotgun (WGS) entry which is preliminary data.</text>
</comment>
<keyword evidence="9" id="KW-1185">Reference proteome</keyword>
<evidence type="ECO:0000256" key="3">
    <source>
        <dbReference type="ARBA" id="ARBA00023125"/>
    </source>
</evidence>
<dbReference type="InterPro" id="IPR058163">
    <property type="entry name" value="LysR-type_TF_proteobact-type"/>
</dbReference>
<dbReference type="SUPFAM" id="SSF53850">
    <property type="entry name" value="Periplasmic binding protein-like II"/>
    <property type="match status" value="1"/>
</dbReference>
<dbReference type="InterPro" id="IPR036388">
    <property type="entry name" value="WH-like_DNA-bd_sf"/>
</dbReference>
<evidence type="ECO:0000256" key="4">
    <source>
        <dbReference type="ARBA" id="ARBA00023163"/>
    </source>
</evidence>
<evidence type="ECO:0000313" key="9">
    <source>
        <dbReference type="Proteomes" id="UP001303614"/>
    </source>
</evidence>
<dbReference type="PROSITE" id="PS50931">
    <property type="entry name" value="HTH_LYSR"/>
    <property type="match status" value="1"/>
</dbReference>
<organism evidence="7 8">
    <name type="scientific">Xanthomonas floridensis</name>
    <dbReference type="NCBI Taxonomy" id="1843580"/>
    <lineage>
        <taxon>Bacteria</taxon>
        <taxon>Pseudomonadati</taxon>
        <taxon>Pseudomonadota</taxon>
        <taxon>Gammaproteobacteria</taxon>
        <taxon>Lysobacterales</taxon>
        <taxon>Lysobacteraceae</taxon>
        <taxon>Xanthomonas</taxon>
    </lineage>
</organism>
<dbReference type="EMBL" id="LXNG01000045">
    <property type="protein sequence ID" value="OAG66075.1"/>
    <property type="molecule type" value="Genomic_DNA"/>
</dbReference>
<feature type="domain" description="HTH lysR-type" evidence="5">
    <location>
        <begin position="24"/>
        <end position="81"/>
    </location>
</feature>
<dbReference type="InterPro" id="IPR005119">
    <property type="entry name" value="LysR_subst-bd"/>
</dbReference>
<dbReference type="InterPro" id="IPR036390">
    <property type="entry name" value="WH_DNA-bd_sf"/>
</dbReference>
<comment type="similarity">
    <text evidence="1">Belongs to the LysR transcriptional regulatory family.</text>
</comment>
<dbReference type="AlphaFoldDB" id="A0A1A9M6W8"/>
<dbReference type="Proteomes" id="UP001303614">
    <property type="component" value="Unassembled WGS sequence"/>
</dbReference>
<dbReference type="FunFam" id="1.10.10.10:FF:000001">
    <property type="entry name" value="LysR family transcriptional regulator"/>
    <property type="match status" value="1"/>
</dbReference>
<dbReference type="GO" id="GO:0043565">
    <property type="term" value="F:sequence-specific DNA binding"/>
    <property type="evidence" value="ECO:0007669"/>
    <property type="project" value="TreeGrafter"/>
</dbReference>
<accession>A0A1A9M6W8</accession>
<protein>
    <submittedName>
        <fullName evidence="6 7">Transcriptional regulator</fullName>
    </submittedName>
</protein>
<reference evidence="7 8" key="1">
    <citation type="submission" date="2016-05" db="EMBL/GenBank/DDBJ databases">
        <title>Pathogenic, phenotypic and molecular characterisation of Xanthomonas nasturtii sp. nov. and Xanthomonas floridensis sp. nov., new species of Xanthomonas associated with watercress production in Florida.</title>
        <authorList>
            <person name="Vicente J.G."/>
            <person name="Rothwell S."/>
            <person name="Holub E.B."/>
            <person name="Studholme D.J."/>
        </authorList>
    </citation>
    <scope>NUCLEOTIDE SEQUENCE [LARGE SCALE GENOMIC DNA]</scope>
    <source>
        <strain evidence="7 8">WHRI 8848</strain>
    </source>
</reference>
<evidence type="ECO:0000256" key="2">
    <source>
        <dbReference type="ARBA" id="ARBA00023015"/>
    </source>
</evidence>
<keyword evidence="2" id="KW-0805">Transcription regulation</keyword>
<dbReference type="Pfam" id="PF00126">
    <property type="entry name" value="HTH_1"/>
    <property type="match status" value="1"/>
</dbReference>
<evidence type="ECO:0000313" key="8">
    <source>
        <dbReference type="Proteomes" id="UP000077659"/>
    </source>
</evidence>
<reference evidence="6 9" key="2">
    <citation type="submission" date="2023-12" db="EMBL/GenBank/DDBJ databases">
        <title>Genome sequencing of Xanthomonas floridensis.</title>
        <authorList>
            <person name="Greer S."/>
            <person name="Harrison J."/>
            <person name="Grant M."/>
            <person name="Vicente J."/>
            <person name="Studholme D."/>
        </authorList>
    </citation>
    <scope>NUCLEOTIDE SEQUENCE [LARGE SCALE GENOMIC DNA]</scope>
    <source>
        <strain evidence="6 9">WHRI 8848</strain>
    </source>
</reference>
<dbReference type="Gene3D" id="1.10.10.10">
    <property type="entry name" value="Winged helix-like DNA-binding domain superfamily/Winged helix DNA-binding domain"/>
    <property type="match status" value="1"/>
</dbReference>
<proteinExistence type="inferred from homology"/>
<dbReference type="Pfam" id="PF03466">
    <property type="entry name" value="LysR_substrate"/>
    <property type="match status" value="1"/>
</dbReference>
<dbReference type="Proteomes" id="UP000077659">
    <property type="component" value="Unassembled WGS sequence"/>
</dbReference>
<dbReference type="RefSeq" id="WP_064510526.1">
    <property type="nucleotide sequence ID" value="NZ_JAYFSN010000002.1"/>
</dbReference>
<keyword evidence="4" id="KW-0804">Transcription</keyword>
<keyword evidence="3" id="KW-0238">DNA-binding</keyword>
<dbReference type="OrthoDB" id="9810065at2"/>
<dbReference type="GO" id="GO:0003700">
    <property type="term" value="F:DNA-binding transcription factor activity"/>
    <property type="evidence" value="ECO:0007669"/>
    <property type="project" value="InterPro"/>
</dbReference>
<evidence type="ECO:0000259" key="5">
    <source>
        <dbReference type="PROSITE" id="PS50931"/>
    </source>
</evidence>